<evidence type="ECO:0000256" key="1">
    <source>
        <dbReference type="SAM" id="MobiDB-lite"/>
    </source>
</evidence>
<feature type="signal peptide" evidence="2">
    <location>
        <begin position="1"/>
        <end position="28"/>
    </location>
</feature>
<evidence type="ECO:0000256" key="2">
    <source>
        <dbReference type="SAM" id="SignalP"/>
    </source>
</evidence>
<dbReference type="Gene3D" id="3.30.10.20">
    <property type="match status" value="1"/>
</dbReference>
<feature type="domain" description="PASTA" evidence="3">
    <location>
        <begin position="79"/>
        <end position="147"/>
    </location>
</feature>
<accession>A0ABW6NIV5</accession>
<reference evidence="4 5" key="1">
    <citation type="submission" date="2024-10" db="EMBL/GenBank/DDBJ databases">
        <title>The Natural Products Discovery Center: Release of the First 8490 Sequenced Strains for Exploring Actinobacteria Biosynthetic Diversity.</title>
        <authorList>
            <person name="Kalkreuter E."/>
            <person name="Kautsar S.A."/>
            <person name="Yang D."/>
            <person name="Bader C.D."/>
            <person name="Teijaro C.N."/>
            <person name="Fluegel L."/>
            <person name="Davis C.M."/>
            <person name="Simpson J.R."/>
            <person name="Lauterbach L."/>
            <person name="Steele A.D."/>
            <person name="Gui C."/>
            <person name="Meng S."/>
            <person name="Li G."/>
            <person name="Viehrig K."/>
            <person name="Ye F."/>
            <person name="Su P."/>
            <person name="Kiefer A.F."/>
            <person name="Nichols A."/>
            <person name="Cepeda A.J."/>
            <person name="Yan W."/>
            <person name="Fan B."/>
            <person name="Jiang Y."/>
            <person name="Adhikari A."/>
            <person name="Zheng C.-J."/>
            <person name="Schuster L."/>
            <person name="Cowan T.M."/>
            <person name="Smanski M.J."/>
            <person name="Chevrette M.G."/>
            <person name="De Carvalho L.P.S."/>
            <person name="Shen B."/>
        </authorList>
    </citation>
    <scope>NUCLEOTIDE SEQUENCE [LARGE SCALE GENOMIC DNA]</scope>
    <source>
        <strain evidence="4 5">NPDC004550</strain>
    </source>
</reference>
<keyword evidence="5" id="KW-1185">Reference proteome</keyword>
<dbReference type="Pfam" id="PF03793">
    <property type="entry name" value="PASTA"/>
    <property type="match status" value="1"/>
</dbReference>
<dbReference type="PROSITE" id="PS51178">
    <property type="entry name" value="PASTA"/>
    <property type="match status" value="1"/>
</dbReference>
<keyword evidence="2" id="KW-0732">Signal</keyword>
<dbReference type="Proteomes" id="UP001601521">
    <property type="component" value="Unassembled WGS sequence"/>
</dbReference>
<dbReference type="InterPro" id="IPR005543">
    <property type="entry name" value="PASTA_dom"/>
</dbReference>
<dbReference type="CDD" id="cd06577">
    <property type="entry name" value="PASTA_pknB"/>
    <property type="match status" value="1"/>
</dbReference>
<dbReference type="EMBL" id="JBIALX010000006">
    <property type="protein sequence ID" value="MFF0455093.1"/>
    <property type="molecule type" value="Genomic_DNA"/>
</dbReference>
<evidence type="ECO:0000313" key="4">
    <source>
        <dbReference type="EMBL" id="MFF0455093.1"/>
    </source>
</evidence>
<proteinExistence type="predicted"/>
<comment type="caution">
    <text evidence="4">The sequence shown here is derived from an EMBL/GenBank/DDBJ whole genome shotgun (WGS) entry which is preliminary data.</text>
</comment>
<feature type="region of interest" description="Disordered" evidence="1">
    <location>
        <begin position="58"/>
        <end position="92"/>
    </location>
</feature>
<gene>
    <name evidence="4" type="ORF">ACFYTH_17145</name>
</gene>
<dbReference type="RefSeq" id="WP_387251976.1">
    <property type="nucleotide sequence ID" value="NZ_JBIALX010000006.1"/>
</dbReference>
<feature type="compositionally biased region" description="Low complexity" evidence="1">
    <location>
        <begin position="64"/>
        <end position="86"/>
    </location>
</feature>
<evidence type="ECO:0000259" key="3">
    <source>
        <dbReference type="PROSITE" id="PS51178"/>
    </source>
</evidence>
<evidence type="ECO:0000313" key="5">
    <source>
        <dbReference type="Proteomes" id="UP001601521"/>
    </source>
</evidence>
<dbReference type="SMART" id="SM00740">
    <property type="entry name" value="PASTA"/>
    <property type="match status" value="1"/>
</dbReference>
<protein>
    <submittedName>
        <fullName evidence="4">PASTA domain-containing protein</fullName>
    </submittedName>
</protein>
<organism evidence="4 5">
    <name type="scientific">Nocardia africana</name>
    <dbReference type="NCBI Taxonomy" id="134964"/>
    <lineage>
        <taxon>Bacteria</taxon>
        <taxon>Bacillati</taxon>
        <taxon>Actinomycetota</taxon>
        <taxon>Actinomycetes</taxon>
        <taxon>Mycobacteriales</taxon>
        <taxon>Nocardiaceae</taxon>
        <taxon>Nocardia</taxon>
    </lineage>
</organism>
<feature type="chain" id="PRO_5045577207" evidence="2">
    <location>
        <begin position="29"/>
        <end position="154"/>
    </location>
</feature>
<sequence>MPTSTFPRLSLHLRRGVLPLRISIAALAVTAALSGCGSENATPATTTTFASTSADIAHASGGATSTPNATNPSASTSPSPGTVTVPDVRGDRPALADQLLTAAGLHAHITGGIGRGPGGGQCVITSQTPDAETSVPTGTTIELTTGEVGGQSPC</sequence>
<name>A0ABW6NIV5_9NOCA</name>